<dbReference type="AlphaFoldDB" id="A0A017SHD5"/>
<dbReference type="OrthoDB" id="4359058at2759"/>
<organism evidence="2 3">
    <name type="scientific">Aspergillus ruber (strain CBS 135680)</name>
    <dbReference type="NCBI Taxonomy" id="1388766"/>
    <lineage>
        <taxon>Eukaryota</taxon>
        <taxon>Fungi</taxon>
        <taxon>Dikarya</taxon>
        <taxon>Ascomycota</taxon>
        <taxon>Pezizomycotina</taxon>
        <taxon>Eurotiomycetes</taxon>
        <taxon>Eurotiomycetidae</taxon>
        <taxon>Eurotiales</taxon>
        <taxon>Aspergillaceae</taxon>
        <taxon>Aspergillus</taxon>
        <taxon>Aspergillus subgen. Aspergillus</taxon>
    </lineage>
</organism>
<keyword evidence="3" id="KW-1185">Reference proteome</keyword>
<accession>A0A017SHD5</accession>
<evidence type="ECO:0008006" key="4">
    <source>
        <dbReference type="Google" id="ProtNLM"/>
    </source>
</evidence>
<dbReference type="Gene3D" id="3.40.390.10">
    <property type="entry name" value="Collagenase (Catalytic Domain)"/>
    <property type="match status" value="1"/>
</dbReference>
<dbReference type="RefSeq" id="XP_040640070.1">
    <property type="nucleotide sequence ID" value="XM_040779647.1"/>
</dbReference>
<evidence type="ECO:0000313" key="3">
    <source>
        <dbReference type="Proteomes" id="UP000019804"/>
    </source>
</evidence>
<dbReference type="EMBL" id="KK088418">
    <property type="protein sequence ID" value="EYE96382.1"/>
    <property type="molecule type" value="Genomic_DNA"/>
</dbReference>
<gene>
    <name evidence="2" type="ORF">EURHEDRAFT_385242</name>
</gene>
<evidence type="ECO:0000313" key="2">
    <source>
        <dbReference type="EMBL" id="EYE96382.1"/>
    </source>
</evidence>
<sequence>MSYILHSFDRIMGFGHPGRALLARIGQFLLLAQVLLTVQAHPFHNHSIAYTGEDNHLNTFVERASASEFTALSRNTKMLVHNSCTSKMNLQAWQTVLDALTVVAQHGQQTASVTYQIIDYYISTDNPTLNDDNRRMMDLFMTLYGTFKWDDVSAKTVARARAQRLSEIATIFANGLAKNTMHWRWMCDSKEWVVDPNDANAWMIKNMDLSPRGTKKTSNICLMPADSNGVERSAAAFVLDAPRDVANYQPDWITFCDGAWSELKYQMHQYLDQASVTKLHTQKSWIQSVIYYTWERLLAHELFHGKAAFGAYAGIDYKYGWNDIVQLAKDSNGETDVNKHKPLKNNDSFSYWLNGVYLTYCNFSNGQCKPVSQPTTGNP</sequence>
<dbReference type="GO" id="GO:0008237">
    <property type="term" value="F:metallopeptidase activity"/>
    <property type="evidence" value="ECO:0007669"/>
    <property type="project" value="InterPro"/>
</dbReference>
<dbReference type="InterPro" id="IPR024079">
    <property type="entry name" value="MetalloPept_cat_dom_sf"/>
</dbReference>
<dbReference type="Proteomes" id="UP000019804">
    <property type="component" value="Unassembled WGS sequence"/>
</dbReference>
<name>A0A017SHD5_ASPRC</name>
<protein>
    <recommendedName>
        <fullName evidence="4">Lysine-specific metallo-endopeptidase domain-containing protein</fullName>
    </recommendedName>
</protein>
<dbReference type="HOGENOM" id="CLU_729533_0_0_1"/>
<dbReference type="GeneID" id="63694771"/>
<keyword evidence="1" id="KW-0732">Signal</keyword>
<proteinExistence type="predicted"/>
<feature type="chain" id="PRO_5001499239" description="Lysine-specific metallo-endopeptidase domain-containing protein" evidence="1">
    <location>
        <begin position="41"/>
        <end position="379"/>
    </location>
</feature>
<reference evidence="3" key="1">
    <citation type="journal article" date="2014" name="Nat. Commun.">
        <title>Genomic adaptations of the halophilic Dead Sea filamentous fungus Eurotium rubrum.</title>
        <authorList>
            <person name="Kis-Papo T."/>
            <person name="Weig A.R."/>
            <person name="Riley R."/>
            <person name="Persoh D."/>
            <person name="Salamov A."/>
            <person name="Sun H."/>
            <person name="Lipzen A."/>
            <person name="Wasser S.P."/>
            <person name="Rambold G."/>
            <person name="Grigoriev I.V."/>
            <person name="Nevo E."/>
        </authorList>
    </citation>
    <scope>NUCLEOTIDE SEQUENCE [LARGE SCALE GENOMIC DNA]</scope>
    <source>
        <strain evidence="3">CBS 135680</strain>
    </source>
</reference>
<evidence type="ECO:0000256" key="1">
    <source>
        <dbReference type="SAM" id="SignalP"/>
    </source>
</evidence>
<feature type="signal peptide" evidence="1">
    <location>
        <begin position="1"/>
        <end position="40"/>
    </location>
</feature>